<dbReference type="InterPro" id="IPR027417">
    <property type="entry name" value="P-loop_NTPase"/>
</dbReference>
<dbReference type="GO" id="GO:0008146">
    <property type="term" value="F:sulfotransferase activity"/>
    <property type="evidence" value="ECO:0007669"/>
    <property type="project" value="InterPro"/>
</dbReference>
<dbReference type="Pfam" id="PF13469">
    <property type="entry name" value="Sulfotransfer_3"/>
    <property type="match status" value="1"/>
</dbReference>
<keyword evidence="1 2" id="KW-0808">Transferase</keyword>
<dbReference type="Proteomes" id="UP000586305">
    <property type="component" value="Unassembled WGS sequence"/>
</dbReference>
<protein>
    <submittedName>
        <fullName evidence="2">Sulfotransferase</fullName>
    </submittedName>
</protein>
<dbReference type="InterPro" id="IPR037359">
    <property type="entry name" value="NST/OST"/>
</dbReference>
<evidence type="ECO:0000313" key="3">
    <source>
        <dbReference type="Proteomes" id="UP000586305"/>
    </source>
</evidence>
<evidence type="ECO:0000256" key="1">
    <source>
        <dbReference type="ARBA" id="ARBA00022679"/>
    </source>
</evidence>
<keyword evidence="3" id="KW-1185">Reference proteome</keyword>
<evidence type="ECO:0000313" key="2">
    <source>
        <dbReference type="EMBL" id="NOU51952.1"/>
    </source>
</evidence>
<dbReference type="EMBL" id="JABBPG010000007">
    <property type="protein sequence ID" value="NOU51952.1"/>
    <property type="molecule type" value="Genomic_DNA"/>
</dbReference>
<dbReference type="PANTHER" id="PTHR10605">
    <property type="entry name" value="HEPARAN SULFATE SULFOTRANSFERASE"/>
    <property type="match status" value="1"/>
</dbReference>
<proteinExistence type="predicted"/>
<reference evidence="2 3" key="1">
    <citation type="submission" date="2020-04" db="EMBL/GenBank/DDBJ databases">
        <title>Pseudoalteromonas caenipelagi sp. nov., isolated from a tidal flat.</title>
        <authorList>
            <person name="Park S."/>
            <person name="Yoon J.-H."/>
        </authorList>
    </citation>
    <scope>NUCLEOTIDE SEQUENCE [LARGE SCALE GENOMIC DNA]</scope>
    <source>
        <strain evidence="2 3">JBTF-M23</strain>
    </source>
</reference>
<sequence length="300" mass="34557">MVAPWIETSCPDEWAMSQRPNLFIVGAPRSGTSALYLSLKQHPEVSLSVLKEPHFLADDLPIQPHTLTDWQDYQSLFNSSDTTIRGEGSVWYLSSQHAPKHIAELNPDAKVIVLLRRPWEQIQSLHSLYLRTGNEEVGDLERAIDLAAERAQGRYLPNEHYFSHGLNYLENTHYAKMLSHYGKYFKPEQLCVLLFDDYRQDNLGTLAKVCDFLQISRYSNWAKTQSEGQQRVRSTAIKQIKNLAPHVRNKIHPKLVHIHKTTSVSEYSADYLAHLKLQCKEQVADLSELLSRDLCQLWYS</sequence>
<gene>
    <name evidence="2" type="ORF">HG263_15575</name>
</gene>
<dbReference type="RefSeq" id="WP_171627009.1">
    <property type="nucleotide sequence ID" value="NZ_JABBPG010000007.1"/>
</dbReference>
<comment type="caution">
    <text evidence="2">The sequence shown here is derived from an EMBL/GenBank/DDBJ whole genome shotgun (WGS) entry which is preliminary data.</text>
</comment>
<organism evidence="2 3">
    <name type="scientific">Pseudoalteromonas caenipelagi</name>
    <dbReference type="NCBI Taxonomy" id="2726988"/>
    <lineage>
        <taxon>Bacteria</taxon>
        <taxon>Pseudomonadati</taxon>
        <taxon>Pseudomonadota</taxon>
        <taxon>Gammaproteobacteria</taxon>
        <taxon>Alteromonadales</taxon>
        <taxon>Pseudoalteromonadaceae</taxon>
        <taxon>Pseudoalteromonas</taxon>
    </lineage>
</organism>
<dbReference type="AlphaFoldDB" id="A0A849VEY7"/>
<dbReference type="SUPFAM" id="SSF52540">
    <property type="entry name" value="P-loop containing nucleoside triphosphate hydrolases"/>
    <property type="match status" value="1"/>
</dbReference>
<name>A0A849VEY7_9GAMM</name>
<dbReference type="PANTHER" id="PTHR10605:SF56">
    <property type="entry name" value="BIFUNCTIONAL HEPARAN SULFATE N-DEACETYLASE_N-SULFOTRANSFERASE"/>
    <property type="match status" value="1"/>
</dbReference>
<dbReference type="Gene3D" id="3.40.50.300">
    <property type="entry name" value="P-loop containing nucleotide triphosphate hydrolases"/>
    <property type="match status" value="1"/>
</dbReference>
<accession>A0A849VEY7</accession>